<accession>A0A699I2V4</accession>
<keyword evidence="2" id="KW-0808">Transferase</keyword>
<gene>
    <name evidence="2" type="ORF">Tci_457710</name>
</gene>
<dbReference type="AlphaFoldDB" id="A0A699I2V4"/>
<dbReference type="InterPro" id="IPR005162">
    <property type="entry name" value="Retrotrans_gag_dom"/>
</dbReference>
<dbReference type="GO" id="GO:0003964">
    <property type="term" value="F:RNA-directed DNA polymerase activity"/>
    <property type="evidence" value="ECO:0007669"/>
    <property type="project" value="UniProtKB-KW"/>
</dbReference>
<keyword evidence="2" id="KW-0548">Nucleotidyltransferase</keyword>
<keyword evidence="2" id="KW-0695">RNA-directed DNA polymerase</keyword>
<dbReference type="Pfam" id="PF03732">
    <property type="entry name" value="Retrotrans_gag"/>
    <property type="match status" value="1"/>
</dbReference>
<evidence type="ECO:0000313" key="2">
    <source>
        <dbReference type="EMBL" id="GEY85736.1"/>
    </source>
</evidence>
<dbReference type="EMBL" id="BKCJ010216419">
    <property type="protein sequence ID" value="GEY85736.1"/>
    <property type="molecule type" value="Genomic_DNA"/>
</dbReference>
<name>A0A699I2V4_TANCI</name>
<proteinExistence type="predicted"/>
<organism evidence="2">
    <name type="scientific">Tanacetum cinerariifolium</name>
    <name type="common">Dalmatian daisy</name>
    <name type="synonym">Chrysanthemum cinerariifolium</name>
    <dbReference type="NCBI Taxonomy" id="118510"/>
    <lineage>
        <taxon>Eukaryota</taxon>
        <taxon>Viridiplantae</taxon>
        <taxon>Streptophyta</taxon>
        <taxon>Embryophyta</taxon>
        <taxon>Tracheophyta</taxon>
        <taxon>Spermatophyta</taxon>
        <taxon>Magnoliopsida</taxon>
        <taxon>eudicotyledons</taxon>
        <taxon>Gunneridae</taxon>
        <taxon>Pentapetalae</taxon>
        <taxon>asterids</taxon>
        <taxon>campanulids</taxon>
        <taxon>Asterales</taxon>
        <taxon>Asteraceae</taxon>
        <taxon>Asteroideae</taxon>
        <taxon>Anthemideae</taxon>
        <taxon>Anthemidinae</taxon>
        <taxon>Tanacetum</taxon>
    </lineage>
</organism>
<feature type="domain" description="Retrotransposon gag" evidence="1">
    <location>
        <begin position="191"/>
        <end position="268"/>
    </location>
</feature>
<reference evidence="2" key="1">
    <citation type="journal article" date="2019" name="Sci. Rep.">
        <title>Draft genome of Tanacetum cinerariifolium, the natural source of mosquito coil.</title>
        <authorList>
            <person name="Yamashiro T."/>
            <person name="Shiraishi A."/>
            <person name="Satake H."/>
            <person name="Nakayama K."/>
        </authorList>
    </citation>
    <scope>NUCLEOTIDE SEQUENCE</scope>
</reference>
<comment type="caution">
    <text evidence="2">The sequence shown here is derived from an EMBL/GenBank/DDBJ whole genome shotgun (WGS) entry which is preliminary data.</text>
</comment>
<evidence type="ECO:0000259" key="1">
    <source>
        <dbReference type="Pfam" id="PF03732"/>
    </source>
</evidence>
<sequence length="462" mass="52688">MSSSSYPFIVPSDSNIDDAFSSTNTPDYTLASPDYFSAPLGNTSLDPLNDLTKGLLAVLAFSPFHDDSHMKEILPPKKQAHGRSSSSTSALPQVFEIKESSRVTRLERHKEQIKEILNHLDELSLDHIEHIEDKIKGLGNGQVIIQQDYDKMETNSKKIVLRFLDFRENKWDMTMRLFTLVNCAEENKVTFATGTLTDDALSWWNAYAQPIGIEQANKITWTELKKLLTNKYCPRTEVKKMEDEFYSLTVKGNDLKTYGISLKYLRDRYCLKASNIRGTNIAQRLIDQIIKHGPCTIKCHTCNKVGYLTRNCRNKGPATESNLQPVSVTCHAYREKGHYNYQCSKANNNAYGRTYLLRDKNTHRDLNVVTGLHPDLLNQPFEIDFMAIKLGFKVVIGMDWLSRGCQVFLAKVMEKKSNERRLEDIQVVREFLKVFPEDLPGLPPVRQIEFQIDLIPGAALVS</sequence>
<protein>
    <submittedName>
        <fullName evidence="2">Reverse transcriptase domain-containing protein</fullName>
    </submittedName>
</protein>